<accession>A0ABR1HEJ7</accession>
<keyword evidence="1" id="KW-1133">Transmembrane helix</keyword>
<dbReference type="Proteomes" id="UP001498421">
    <property type="component" value="Unassembled WGS sequence"/>
</dbReference>
<protein>
    <submittedName>
        <fullName evidence="2">Uncharacterized protein</fullName>
    </submittedName>
</protein>
<feature type="transmembrane region" description="Helical" evidence="1">
    <location>
        <begin position="22"/>
        <end position="41"/>
    </location>
</feature>
<evidence type="ECO:0000256" key="1">
    <source>
        <dbReference type="SAM" id="Phobius"/>
    </source>
</evidence>
<evidence type="ECO:0000313" key="2">
    <source>
        <dbReference type="EMBL" id="KAK7419571.1"/>
    </source>
</evidence>
<name>A0ABR1HEJ7_9HYPO</name>
<keyword evidence="1" id="KW-0812">Transmembrane</keyword>
<sequence length="130" mass="14610">MIHATRTWTGTQPGLLMQRFQVFYKAGLISGLMAMVVWLGIAKGRGDSPAHLVNRWRFRSATDPRDEIYALMGLCLPWTLPAVEQCDYDMPAVDVVCDLTFDLMFSDESLLPLIMDPRLEANKATPGILH</sequence>
<dbReference type="EMBL" id="JAZAVK010000148">
    <property type="protein sequence ID" value="KAK7419571.1"/>
    <property type="molecule type" value="Genomic_DNA"/>
</dbReference>
<keyword evidence="3" id="KW-1185">Reference proteome</keyword>
<evidence type="ECO:0000313" key="3">
    <source>
        <dbReference type="Proteomes" id="UP001498421"/>
    </source>
</evidence>
<keyword evidence="1" id="KW-0472">Membrane</keyword>
<reference evidence="2 3" key="1">
    <citation type="journal article" date="2025" name="Microbiol. Resour. Announc.">
        <title>Draft genome sequences for Neonectria magnoliae and Neonectria punicea, canker pathogens of Liriodendron tulipifera and Acer saccharum in West Virginia.</title>
        <authorList>
            <person name="Petronek H.M."/>
            <person name="Kasson M.T."/>
            <person name="Metheny A.M."/>
            <person name="Stauder C.M."/>
            <person name="Lovett B."/>
            <person name="Lynch S.C."/>
            <person name="Garnas J.R."/>
            <person name="Kasson L.R."/>
            <person name="Stajich J.E."/>
        </authorList>
    </citation>
    <scope>NUCLEOTIDE SEQUENCE [LARGE SCALE GENOMIC DNA]</scope>
    <source>
        <strain evidence="2 3">NRRL 64651</strain>
    </source>
</reference>
<comment type="caution">
    <text evidence="2">The sequence shown here is derived from an EMBL/GenBank/DDBJ whole genome shotgun (WGS) entry which is preliminary data.</text>
</comment>
<gene>
    <name evidence="2" type="ORF">QQZ08_010821</name>
</gene>
<organism evidence="2 3">
    <name type="scientific">Neonectria magnoliae</name>
    <dbReference type="NCBI Taxonomy" id="2732573"/>
    <lineage>
        <taxon>Eukaryota</taxon>
        <taxon>Fungi</taxon>
        <taxon>Dikarya</taxon>
        <taxon>Ascomycota</taxon>
        <taxon>Pezizomycotina</taxon>
        <taxon>Sordariomycetes</taxon>
        <taxon>Hypocreomycetidae</taxon>
        <taxon>Hypocreales</taxon>
        <taxon>Nectriaceae</taxon>
        <taxon>Neonectria</taxon>
    </lineage>
</organism>
<proteinExistence type="predicted"/>